<evidence type="ECO:0000256" key="3">
    <source>
        <dbReference type="ARBA" id="ARBA00012014"/>
    </source>
</evidence>
<feature type="transmembrane region" description="Helical" evidence="14">
    <location>
        <begin position="158"/>
        <end position="179"/>
    </location>
</feature>
<dbReference type="PANTHER" id="PTHR34697">
    <property type="entry name" value="PHOSPHATIDYLGLYCEROL LYSYLTRANSFERASE"/>
    <property type="match status" value="1"/>
</dbReference>
<evidence type="ECO:0000256" key="12">
    <source>
        <dbReference type="ARBA" id="ARBA00031899"/>
    </source>
</evidence>
<dbReference type="InterPro" id="IPR051211">
    <property type="entry name" value="PG_lysyltransferase"/>
</dbReference>
<name>A0ABR7DE59_9CLOT</name>
<dbReference type="EC" id="2.3.2.3" evidence="3 14"/>
<dbReference type="SUPFAM" id="SSF55729">
    <property type="entry name" value="Acyl-CoA N-acyltransferases (Nat)"/>
    <property type="match status" value="1"/>
</dbReference>
<comment type="subcellular location">
    <subcellularLocation>
        <location evidence="1 14">Cell membrane</location>
        <topology evidence="1 14">Multi-pass membrane protein</topology>
    </subcellularLocation>
</comment>
<dbReference type="Pfam" id="PF09924">
    <property type="entry name" value="LPG_synthase_C"/>
    <property type="match status" value="1"/>
</dbReference>
<feature type="transmembrane region" description="Helical" evidence="14">
    <location>
        <begin position="51"/>
        <end position="71"/>
    </location>
</feature>
<evidence type="ECO:0000256" key="2">
    <source>
        <dbReference type="ARBA" id="ARBA00008627"/>
    </source>
</evidence>
<feature type="transmembrane region" description="Helical" evidence="14">
    <location>
        <begin position="398"/>
        <end position="420"/>
    </location>
</feature>
<dbReference type="InterPro" id="IPR016181">
    <property type="entry name" value="Acyl_CoA_acyltransferase"/>
</dbReference>
<proteinExistence type="inferred from homology"/>
<dbReference type="PANTHER" id="PTHR34697:SF2">
    <property type="entry name" value="PHOSPHATIDYLGLYCEROL LYSYLTRANSFERASE"/>
    <property type="match status" value="1"/>
</dbReference>
<comment type="caution">
    <text evidence="16">The sequence shown here is derived from an EMBL/GenBank/DDBJ whole genome shotgun (WGS) entry which is preliminary data.</text>
</comment>
<evidence type="ECO:0000256" key="5">
    <source>
        <dbReference type="ARBA" id="ARBA00022475"/>
    </source>
</evidence>
<keyword evidence="11 14" id="KW-0046">Antibiotic resistance</keyword>
<protein>
    <recommendedName>
        <fullName evidence="4 14">Phosphatidylglycerol lysyltransferase</fullName>
        <ecNumber evidence="3 14">2.3.2.3</ecNumber>
    </recommendedName>
    <alternativeName>
        <fullName evidence="12 14">Lysylphosphatidylglycerol synthase</fullName>
    </alternativeName>
</protein>
<keyword evidence="5" id="KW-1003">Cell membrane</keyword>
<feature type="domain" description="Phosphatidylglycerol lysyltransferase C-terminal" evidence="15">
    <location>
        <begin position="520"/>
        <end position="812"/>
    </location>
</feature>
<sequence>MKIKSSYKKIFQISLISIVLFIALKEFYSILINIDKRLLYLYADKLTLDKLLIVAALGIISYLPLSFYDLLVRKRVKINLSLSRLYKYSWIASSISNVVGLGGSSAIILKNHFYSNYTDDNKKLTKILSKIVVFNLSGFAMVCLVFSISNLIKGDFSGLTNIAAVIISLYIPIILAILIRNYFKSKDSGEFLFSINVCLISISEWITTIILIYGLMLILDVKINPIDFLSVYVSAIIVAMISMTPSGVGTFDLALLVGLGNYGVPSEQVLLLILLYRISYYLVPMLIGIVLYLLDLYKKVNLEAKELIKNILATTSHFILCTFIFLLAFCMLIFFVHDSIIPAKIANLGNNFTLMDRLSPTLTITLSFLLIISGRILYYKSIKAYWINFTLLIIASPLIIFSFGAGEIIVLITILFLLITSKSKFYRKGFIMTWSHAFQDLFIFLSILTINLFLLKFGKIRLGILSKFSPSLLANQKESFTADLFFALGISLIFIVILFYNNSKNKFPKHPLDKEKLNKLISTYGGSRLIHYAFLEDKYIYMNKAETVALQYQISSNKIVVLGNPVGNKPDFINCIEEFYSLADIYGYTLIFTAIDEELIPTLHEMGFEFMKLGEDAFVDLESFSLVGNKNKSKRQAVSRIEKHEYTFSVVSPPYNNEFIEELRSISDEWLKGQNEKGFSVGFFDVDYLSLSDIAIVKSSEGEIKAFTNLMPMYDNNETISVDLIRFKEIELNGIMDFLLVKIFEYGKDHGYKKFNMGLAPLSNVGESKYAFLREKIAYQIFQYGNMLYSFSGLKNFKKKYASIWENRYIAYRKNYSILSCVSNVLLIVSRPTKKIPVEESIKKTIEETLNI</sequence>
<comment type="catalytic activity">
    <reaction evidence="13 14">
        <text>L-lysyl-tRNA(Lys) + a 1,2-diacyl-sn-glycero-3-phospho-(1'-sn-glycerol) = a 1,2-diacyl-sn-glycero-3-phospho-1'-(3'-O-L-lysyl)-sn-glycerol + tRNA(Lys)</text>
        <dbReference type="Rhea" id="RHEA:10668"/>
        <dbReference type="Rhea" id="RHEA-COMP:9696"/>
        <dbReference type="Rhea" id="RHEA-COMP:9697"/>
        <dbReference type="ChEBI" id="CHEBI:64716"/>
        <dbReference type="ChEBI" id="CHEBI:75792"/>
        <dbReference type="ChEBI" id="CHEBI:78442"/>
        <dbReference type="ChEBI" id="CHEBI:78529"/>
        <dbReference type="EC" id="2.3.2.3"/>
    </reaction>
</comment>
<gene>
    <name evidence="14 16" type="primary">mprF</name>
    <name evidence="16" type="ORF">H8S20_12450</name>
</gene>
<feature type="transmembrane region" description="Helical" evidence="14">
    <location>
        <begin position="441"/>
        <end position="460"/>
    </location>
</feature>
<evidence type="ECO:0000256" key="8">
    <source>
        <dbReference type="ARBA" id="ARBA00022989"/>
    </source>
</evidence>
<keyword evidence="9 14" id="KW-0443">Lipid metabolism</keyword>
<evidence type="ECO:0000256" key="10">
    <source>
        <dbReference type="ARBA" id="ARBA00023136"/>
    </source>
</evidence>
<dbReference type="Pfam" id="PF03706">
    <property type="entry name" value="LPG_synthase_TM"/>
    <property type="match status" value="1"/>
</dbReference>
<evidence type="ECO:0000256" key="13">
    <source>
        <dbReference type="ARBA" id="ARBA00047540"/>
    </source>
</evidence>
<feature type="transmembrane region" description="Helical" evidence="14">
    <location>
        <begin position="231"/>
        <end position="257"/>
    </location>
</feature>
<keyword evidence="8 14" id="KW-1133">Transmembrane helix</keyword>
<feature type="transmembrane region" description="Helical" evidence="14">
    <location>
        <begin position="191"/>
        <end position="219"/>
    </location>
</feature>
<comment type="function">
    <text evidence="14">Catalyzes the transfer of a lysyl group from L-lysyl-tRNA(Lys) to membrane-bound phosphatidylglycerol (PG), which produces lysylphosphatidylglycerol (LPG), a major component of the bacterial membrane with a positive net charge. LPG synthesis contributes to bacterial virulence as it is involved in the resistance mechanism against cationic antimicrobial peptides (CAMP) produces by the host's immune system (defensins, cathelicidins) and by the competing microorganisms.</text>
</comment>
<accession>A0ABR7DE59</accession>
<keyword evidence="6 14" id="KW-0808">Transferase</keyword>
<dbReference type="EMBL" id="JACOOO010000025">
    <property type="protein sequence ID" value="MBC5629696.1"/>
    <property type="molecule type" value="Genomic_DNA"/>
</dbReference>
<feature type="transmembrane region" description="Helical" evidence="14">
    <location>
        <begin position="358"/>
        <end position="378"/>
    </location>
</feature>
<organism evidence="16 17">
    <name type="scientific">Clostridium hominis</name>
    <dbReference type="NCBI Taxonomy" id="2763036"/>
    <lineage>
        <taxon>Bacteria</taxon>
        <taxon>Bacillati</taxon>
        <taxon>Bacillota</taxon>
        <taxon>Clostridia</taxon>
        <taxon>Eubacteriales</taxon>
        <taxon>Clostridiaceae</taxon>
        <taxon>Clostridium</taxon>
    </lineage>
</organism>
<feature type="transmembrane region" description="Helical" evidence="14">
    <location>
        <begin position="12"/>
        <end position="31"/>
    </location>
</feature>
<evidence type="ECO:0000313" key="16">
    <source>
        <dbReference type="EMBL" id="MBC5629696.1"/>
    </source>
</evidence>
<evidence type="ECO:0000313" key="17">
    <source>
        <dbReference type="Proteomes" id="UP000596929"/>
    </source>
</evidence>
<keyword evidence="10 14" id="KW-0472">Membrane</keyword>
<evidence type="ECO:0000256" key="6">
    <source>
        <dbReference type="ARBA" id="ARBA00022679"/>
    </source>
</evidence>
<dbReference type="NCBIfam" id="NF033480">
    <property type="entry name" value="bifunc_MprF"/>
    <property type="match status" value="1"/>
</dbReference>
<evidence type="ECO:0000259" key="15">
    <source>
        <dbReference type="Pfam" id="PF09924"/>
    </source>
</evidence>
<keyword evidence="7 14" id="KW-0812">Transmembrane</keyword>
<dbReference type="InterPro" id="IPR022791">
    <property type="entry name" value="L-PG_synthase/AglD"/>
</dbReference>
<dbReference type="Proteomes" id="UP000596929">
    <property type="component" value="Unassembled WGS sequence"/>
</dbReference>
<evidence type="ECO:0000256" key="7">
    <source>
        <dbReference type="ARBA" id="ARBA00022692"/>
    </source>
</evidence>
<feature type="transmembrane region" description="Helical" evidence="14">
    <location>
        <begin position="131"/>
        <end position="152"/>
    </location>
</feature>
<dbReference type="RefSeq" id="WP_186860328.1">
    <property type="nucleotide sequence ID" value="NZ_JACOOO010000025.1"/>
</dbReference>
<evidence type="ECO:0000256" key="14">
    <source>
        <dbReference type="RuleBase" id="RU363042"/>
    </source>
</evidence>
<dbReference type="InterPro" id="IPR024320">
    <property type="entry name" value="LPG_synthase_C"/>
</dbReference>
<comment type="similarity">
    <text evidence="2 14">Belongs to the LPG synthase family.</text>
</comment>
<feature type="transmembrane region" description="Helical" evidence="14">
    <location>
        <begin position="314"/>
        <end position="337"/>
    </location>
</feature>
<evidence type="ECO:0000256" key="4">
    <source>
        <dbReference type="ARBA" id="ARBA00021546"/>
    </source>
</evidence>
<keyword evidence="17" id="KW-1185">Reference proteome</keyword>
<evidence type="ECO:0000256" key="11">
    <source>
        <dbReference type="ARBA" id="ARBA00023251"/>
    </source>
</evidence>
<reference evidence="16 17" key="1">
    <citation type="submission" date="2020-08" db="EMBL/GenBank/DDBJ databases">
        <title>Genome public.</title>
        <authorList>
            <person name="Liu C."/>
            <person name="Sun Q."/>
        </authorList>
    </citation>
    <scope>NUCLEOTIDE SEQUENCE [LARGE SCALE GENOMIC DNA]</scope>
    <source>
        <strain evidence="16 17">NSJ-6</strain>
    </source>
</reference>
<evidence type="ECO:0000256" key="1">
    <source>
        <dbReference type="ARBA" id="ARBA00004651"/>
    </source>
</evidence>
<evidence type="ECO:0000256" key="9">
    <source>
        <dbReference type="ARBA" id="ARBA00023098"/>
    </source>
</evidence>
<feature type="transmembrane region" description="Helical" evidence="14">
    <location>
        <begin position="480"/>
        <end position="500"/>
    </location>
</feature>
<feature type="transmembrane region" description="Helical" evidence="14">
    <location>
        <begin position="269"/>
        <end position="294"/>
    </location>
</feature>